<dbReference type="SUPFAM" id="SSF56300">
    <property type="entry name" value="Metallo-dependent phosphatases"/>
    <property type="match status" value="1"/>
</dbReference>
<protein>
    <submittedName>
        <fullName evidence="2">Calcineurin-like phosphoesterase</fullName>
    </submittedName>
</protein>
<dbReference type="Proteomes" id="UP000199306">
    <property type="component" value="Unassembled WGS sequence"/>
</dbReference>
<keyword evidence="3" id="KW-1185">Reference proteome</keyword>
<dbReference type="InterPro" id="IPR004843">
    <property type="entry name" value="Calcineurin-like_PHP"/>
</dbReference>
<proteinExistence type="predicted"/>
<sequence length="278" mass="32086">MDFSRRAFLDVSLKSIFMIGAGNMLQSFSSDTFKMPAREDVRLRFAVASDGHFGQPETQFEQRHLELVSWINGEKAQRGIDFTVINGDIFHDNPVFLPQAKNVFDQLEMPYFVSHGNHDKVDEPTWKKTWGISLHHSFKKKGTAFMILNTADEGGKYICPDLEWTRNELAKFKNEKELFVFMHITPVSWTKNAIPCPELVEMFDNQANLKGVFHGHDHDQDGVKENNGKYYFFDAHFGGNWGTDYRGYRIVEILKNGEILTYQMNPSSQKQVNYNKIG</sequence>
<dbReference type="STRING" id="1079859.SAMN04515674_105348"/>
<dbReference type="OrthoDB" id="9816081at2"/>
<gene>
    <name evidence="2" type="ORF">SAMN04515674_105348</name>
</gene>
<dbReference type="InterPro" id="IPR051918">
    <property type="entry name" value="STPP_CPPED1"/>
</dbReference>
<evidence type="ECO:0000313" key="3">
    <source>
        <dbReference type="Proteomes" id="UP000199306"/>
    </source>
</evidence>
<evidence type="ECO:0000259" key="1">
    <source>
        <dbReference type="Pfam" id="PF00149"/>
    </source>
</evidence>
<dbReference type="RefSeq" id="WP_092016986.1">
    <property type="nucleotide sequence ID" value="NZ_FOXH01000005.1"/>
</dbReference>
<dbReference type="Gene3D" id="3.60.21.10">
    <property type="match status" value="1"/>
</dbReference>
<evidence type="ECO:0000313" key="2">
    <source>
        <dbReference type="EMBL" id="SFP77412.1"/>
    </source>
</evidence>
<organism evidence="2 3">
    <name type="scientific">Pseudarcicella hirudinis</name>
    <dbReference type="NCBI Taxonomy" id="1079859"/>
    <lineage>
        <taxon>Bacteria</taxon>
        <taxon>Pseudomonadati</taxon>
        <taxon>Bacteroidota</taxon>
        <taxon>Cytophagia</taxon>
        <taxon>Cytophagales</taxon>
        <taxon>Flectobacillaceae</taxon>
        <taxon>Pseudarcicella</taxon>
    </lineage>
</organism>
<dbReference type="GO" id="GO:0016787">
    <property type="term" value="F:hydrolase activity"/>
    <property type="evidence" value="ECO:0007669"/>
    <property type="project" value="InterPro"/>
</dbReference>
<dbReference type="PANTHER" id="PTHR43143:SF1">
    <property type="entry name" value="SERINE_THREONINE-PROTEIN PHOSPHATASE CPPED1"/>
    <property type="match status" value="1"/>
</dbReference>
<accession>A0A1I5T2Y7</accession>
<feature type="domain" description="Calcineurin-like phosphoesterase" evidence="1">
    <location>
        <begin position="43"/>
        <end position="219"/>
    </location>
</feature>
<name>A0A1I5T2Y7_9BACT</name>
<dbReference type="EMBL" id="FOXH01000005">
    <property type="protein sequence ID" value="SFP77412.1"/>
    <property type="molecule type" value="Genomic_DNA"/>
</dbReference>
<dbReference type="Pfam" id="PF00149">
    <property type="entry name" value="Metallophos"/>
    <property type="match status" value="1"/>
</dbReference>
<dbReference type="InterPro" id="IPR029052">
    <property type="entry name" value="Metallo-depent_PP-like"/>
</dbReference>
<dbReference type="PANTHER" id="PTHR43143">
    <property type="entry name" value="METALLOPHOSPHOESTERASE, CALCINEURIN SUPERFAMILY"/>
    <property type="match status" value="1"/>
</dbReference>
<dbReference type="AlphaFoldDB" id="A0A1I5T2Y7"/>
<reference evidence="2 3" key="1">
    <citation type="submission" date="2016-10" db="EMBL/GenBank/DDBJ databases">
        <authorList>
            <person name="de Groot N.N."/>
        </authorList>
    </citation>
    <scope>NUCLEOTIDE SEQUENCE [LARGE SCALE GENOMIC DNA]</scope>
    <source>
        <strain evidence="3">E92,LMG 26720,CCM 7988</strain>
    </source>
</reference>